<dbReference type="GO" id="GO:0008932">
    <property type="term" value="F:lytic endotransglycosylase activity"/>
    <property type="evidence" value="ECO:0007669"/>
    <property type="project" value="UniProtKB-UniRule"/>
</dbReference>
<keyword evidence="6" id="KW-0449">Lipoprotein</keyword>
<keyword evidence="3" id="KW-0732">Signal</keyword>
<evidence type="ECO:0000256" key="2">
    <source>
        <dbReference type="ARBA" id="ARBA00023316"/>
    </source>
</evidence>
<evidence type="ECO:0000259" key="5">
    <source>
        <dbReference type="Pfam" id="PF03330"/>
    </source>
</evidence>
<feature type="domain" description="RlpA-like protein double-psi beta-barrel" evidence="5">
    <location>
        <begin position="58"/>
        <end position="148"/>
    </location>
</feature>
<gene>
    <name evidence="3 6" type="primary">rlpA</name>
    <name evidence="6" type="ORF">NMK_1145</name>
</gene>
<name>A0A2R5FAC6_9PROT</name>
<accession>A0A2R5FAC6</accession>
<sequence length="159" mass="16961" precursor="true">MLNTEGFKPFSVPFAALVTAASLALISPPTLSAEQGASLHKHAKPAPKHKTHRRVHKQVGEASIYAHKFAYKTMANGKKMDPNDDNAASKTLPLGTKAKVTNLETGQSTLVTIEDRGPYVKGRIVDLPPAKAEEIGLTREEGVAKVEVVPIEVPSSDGT</sequence>
<dbReference type="EC" id="4.2.2.-" evidence="3"/>
<dbReference type="GO" id="GO:0071555">
    <property type="term" value="P:cell wall organization"/>
    <property type="evidence" value="ECO:0007669"/>
    <property type="project" value="UniProtKB-KW"/>
</dbReference>
<dbReference type="Pfam" id="PF03330">
    <property type="entry name" value="DPBB_1"/>
    <property type="match status" value="1"/>
</dbReference>
<dbReference type="InterPro" id="IPR012997">
    <property type="entry name" value="RplA"/>
</dbReference>
<dbReference type="HAMAP" id="MF_02071">
    <property type="entry name" value="RlpA"/>
    <property type="match status" value="1"/>
</dbReference>
<dbReference type="RefSeq" id="WP_109014780.1">
    <property type="nucleotide sequence ID" value="NZ_BDOQ01000003.1"/>
</dbReference>
<comment type="function">
    <text evidence="3">Lytic transglycosylase with a strong preference for naked glycan strands that lack stem peptides.</text>
</comment>
<evidence type="ECO:0000313" key="6">
    <source>
        <dbReference type="EMBL" id="GBG13594.1"/>
    </source>
</evidence>
<evidence type="ECO:0000256" key="1">
    <source>
        <dbReference type="ARBA" id="ARBA00023239"/>
    </source>
</evidence>
<evidence type="ECO:0000256" key="4">
    <source>
        <dbReference type="RuleBase" id="RU003495"/>
    </source>
</evidence>
<dbReference type="GO" id="GO:0000270">
    <property type="term" value="P:peptidoglycan metabolic process"/>
    <property type="evidence" value="ECO:0007669"/>
    <property type="project" value="UniProtKB-UniRule"/>
</dbReference>
<evidence type="ECO:0000256" key="3">
    <source>
        <dbReference type="HAMAP-Rule" id="MF_02071"/>
    </source>
</evidence>
<dbReference type="Gene3D" id="2.40.40.10">
    <property type="entry name" value="RlpA-like domain"/>
    <property type="match status" value="1"/>
</dbReference>
<keyword evidence="2 3" id="KW-0961">Cell wall biogenesis/degradation</keyword>
<dbReference type="OrthoDB" id="9779128at2"/>
<dbReference type="NCBIfam" id="TIGR00413">
    <property type="entry name" value="rlpA"/>
    <property type="match status" value="1"/>
</dbReference>
<dbReference type="CDD" id="cd22268">
    <property type="entry name" value="DPBB_RlpA-like"/>
    <property type="match status" value="1"/>
</dbReference>
<keyword evidence="1 3" id="KW-0456">Lyase</keyword>
<proteinExistence type="inferred from homology"/>
<organism evidence="6 7">
    <name type="scientific">Novimethylophilus kurashikiensis</name>
    <dbReference type="NCBI Taxonomy" id="1825523"/>
    <lineage>
        <taxon>Bacteria</taxon>
        <taxon>Pseudomonadati</taxon>
        <taxon>Pseudomonadota</taxon>
        <taxon>Betaproteobacteria</taxon>
        <taxon>Nitrosomonadales</taxon>
        <taxon>Methylophilaceae</taxon>
        <taxon>Novimethylophilus</taxon>
    </lineage>
</organism>
<keyword evidence="7" id="KW-1185">Reference proteome</keyword>
<comment type="caution">
    <text evidence="6">The sequence shown here is derived from an EMBL/GenBank/DDBJ whole genome shotgun (WGS) entry which is preliminary data.</text>
</comment>
<evidence type="ECO:0000313" key="7">
    <source>
        <dbReference type="Proteomes" id="UP000245081"/>
    </source>
</evidence>
<protein>
    <recommendedName>
        <fullName evidence="3">Endolytic peptidoglycan transglycosylase RlpA</fullName>
        <ecNumber evidence="3">4.2.2.-</ecNumber>
    </recommendedName>
</protein>
<dbReference type="SUPFAM" id="SSF50685">
    <property type="entry name" value="Barwin-like endoglucanases"/>
    <property type="match status" value="1"/>
</dbReference>
<dbReference type="InterPro" id="IPR034718">
    <property type="entry name" value="RlpA"/>
</dbReference>
<dbReference type="EMBL" id="BDOQ01000003">
    <property type="protein sequence ID" value="GBG13594.1"/>
    <property type="molecule type" value="Genomic_DNA"/>
</dbReference>
<dbReference type="PANTHER" id="PTHR34183:SF8">
    <property type="entry name" value="ENDOLYTIC PEPTIDOGLYCAN TRANSGLYCOSYLASE RLPA-RELATED"/>
    <property type="match status" value="1"/>
</dbReference>
<dbReference type="InterPro" id="IPR009009">
    <property type="entry name" value="RlpA-like_DPBB"/>
</dbReference>
<dbReference type="Proteomes" id="UP000245081">
    <property type="component" value="Unassembled WGS sequence"/>
</dbReference>
<feature type="signal peptide" evidence="3">
    <location>
        <begin position="1"/>
        <end position="32"/>
    </location>
</feature>
<feature type="chain" id="PRO_5015366254" description="Endolytic peptidoglycan transglycosylase RlpA" evidence="3">
    <location>
        <begin position="33"/>
        <end position="159"/>
    </location>
</feature>
<dbReference type="AlphaFoldDB" id="A0A2R5FAC6"/>
<reference evidence="6 7" key="1">
    <citation type="journal article" date="2018" name="Environ. Microbiol.">
        <title>Isolation and genomic characterization of Novimethylophilus kurashikiensis gen. nov. sp. nov., a new lanthanide-dependent methylotrophic species of Methylophilaceae.</title>
        <authorList>
            <person name="Lv H."/>
            <person name="Sahin N."/>
            <person name="Tani A."/>
        </authorList>
    </citation>
    <scope>NUCLEOTIDE SEQUENCE [LARGE SCALE GENOMIC DNA]</scope>
    <source>
        <strain evidence="6 7">La2-4</strain>
    </source>
</reference>
<dbReference type="InterPro" id="IPR036908">
    <property type="entry name" value="RlpA-like_sf"/>
</dbReference>
<dbReference type="PANTHER" id="PTHR34183">
    <property type="entry name" value="ENDOLYTIC PEPTIDOGLYCAN TRANSGLYCOSYLASE RLPA"/>
    <property type="match status" value="1"/>
</dbReference>
<comment type="similarity">
    <text evidence="3 4">Belongs to the RlpA family.</text>
</comment>